<dbReference type="Proteomes" id="UP000295680">
    <property type="component" value="Unassembled WGS sequence"/>
</dbReference>
<sequence>MSTGPLAGLRVVELAGIGPAPFCAMLLADLGADVVRVDRPGAAALPGVAGGDLTNRNKRSVIVDLKNPAGAEVVLRLAAQADVLIEGLRPGVTERLGIGPADCLARNGKLVYGRMTGWGQDGPLAQSAGHDIAYIGITGLLHAIGRADGPPQVPLNLLGDFGGGALYLTVGILAALRSGQGQVVDAAIVDGAAHLGTMIYGLVSKGGWQPARGVNLLDTGAPFYDVYETSDGEHMAVGPLEPQFYQEFIRLLGLADEDLPTQLDIPRWPELRKRFAEVFATRSRREWTDVFEGTDACVAPVLSLAEAPEHPHIAARGTLVERDGFVQPAPAPRFSGTPASLRTPPAFAGQHTRAALADWGFDDIDDLLAQGAVKEG</sequence>
<dbReference type="PANTHER" id="PTHR48228:SF5">
    <property type="entry name" value="ALPHA-METHYLACYL-COA RACEMASE"/>
    <property type="match status" value="1"/>
</dbReference>
<dbReference type="InterPro" id="IPR003673">
    <property type="entry name" value="CoA-Trfase_fam_III"/>
</dbReference>
<evidence type="ECO:0000313" key="1">
    <source>
        <dbReference type="EMBL" id="TCO65814.1"/>
    </source>
</evidence>
<keyword evidence="2" id="KW-1185">Reference proteome</keyword>
<dbReference type="RefSeq" id="WP_132112474.1">
    <property type="nucleotide sequence ID" value="NZ_SLWS01000001.1"/>
</dbReference>
<dbReference type="OrthoDB" id="9797653at2"/>
<evidence type="ECO:0000313" key="2">
    <source>
        <dbReference type="Proteomes" id="UP000295680"/>
    </source>
</evidence>
<dbReference type="EMBL" id="SLWS01000001">
    <property type="protein sequence ID" value="TCO65814.1"/>
    <property type="molecule type" value="Genomic_DNA"/>
</dbReference>
<dbReference type="PANTHER" id="PTHR48228">
    <property type="entry name" value="SUCCINYL-COA--D-CITRAMALATE COA-TRANSFERASE"/>
    <property type="match status" value="1"/>
</dbReference>
<dbReference type="InterPro" id="IPR023606">
    <property type="entry name" value="CoA-Trfase_III_dom_1_sf"/>
</dbReference>
<dbReference type="SUPFAM" id="SSF89796">
    <property type="entry name" value="CoA-transferase family III (CaiB/BaiF)"/>
    <property type="match status" value="1"/>
</dbReference>
<name>A0A4R2K0K6_9PSEU</name>
<protein>
    <submittedName>
        <fullName evidence="1">Alpha-methylacyl-CoA racemase</fullName>
    </submittedName>
</protein>
<comment type="caution">
    <text evidence="1">The sequence shown here is derived from an EMBL/GenBank/DDBJ whole genome shotgun (WGS) entry which is preliminary data.</text>
</comment>
<proteinExistence type="predicted"/>
<dbReference type="AlphaFoldDB" id="A0A4R2K0K6"/>
<dbReference type="InterPro" id="IPR050509">
    <property type="entry name" value="CoA-transferase_III"/>
</dbReference>
<dbReference type="Gene3D" id="3.40.50.10540">
    <property type="entry name" value="Crotonobetainyl-coa:carnitine coa-transferase, domain 1"/>
    <property type="match status" value="1"/>
</dbReference>
<dbReference type="GO" id="GO:0003824">
    <property type="term" value="F:catalytic activity"/>
    <property type="evidence" value="ECO:0007669"/>
    <property type="project" value="InterPro"/>
</dbReference>
<reference evidence="1 2" key="1">
    <citation type="submission" date="2019-03" db="EMBL/GenBank/DDBJ databases">
        <title>Genomic Encyclopedia of Type Strains, Phase IV (KMG-IV): sequencing the most valuable type-strain genomes for metagenomic binning, comparative biology and taxonomic classification.</title>
        <authorList>
            <person name="Goeker M."/>
        </authorList>
    </citation>
    <scope>NUCLEOTIDE SEQUENCE [LARGE SCALE GENOMIC DNA]</scope>
    <source>
        <strain evidence="1 2">DSM 45934</strain>
    </source>
</reference>
<gene>
    <name evidence="1" type="ORF">EV192_1011606</name>
</gene>
<dbReference type="Gene3D" id="3.30.1540.10">
    <property type="entry name" value="formyl-coa transferase, domain 3"/>
    <property type="match status" value="1"/>
</dbReference>
<dbReference type="InterPro" id="IPR044855">
    <property type="entry name" value="CoA-Trfase_III_dom3_sf"/>
</dbReference>
<accession>A0A4R2K0K6</accession>
<dbReference type="Pfam" id="PF02515">
    <property type="entry name" value="CoA_transf_3"/>
    <property type="match status" value="1"/>
</dbReference>
<organism evidence="1 2">
    <name type="scientific">Actinocrispum wychmicini</name>
    <dbReference type="NCBI Taxonomy" id="1213861"/>
    <lineage>
        <taxon>Bacteria</taxon>
        <taxon>Bacillati</taxon>
        <taxon>Actinomycetota</taxon>
        <taxon>Actinomycetes</taxon>
        <taxon>Pseudonocardiales</taxon>
        <taxon>Pseudonocardiaceae</taxon>
        <taxon>Actinocrispum</taxon>
    </lineage>
</organism>